<dbReference type="GO" id="GO:0016491">
    <property type="term" value="F:oxidoreductase activity"/>
    <property type="evidence" value="ECO:0007669"/>
    <property type="project" value="UniProtKB-KW"/>
</dbReference>
<dbReference type="AlphaFoldDB" id="A0A7V6A0W6"/>
<dbReference type="EMBL" id="DTGR01000004">
    <property type="protein sequence ID" value="HHS28115.1"/>
    <property type="molecule type" value="Genomic_DNA"/>
</dbReference>
<gene>
    <name evidence="5" type="ORF">ENV52_00230</name>
</gene>
<reference evidence="5" key="1">
    <citation type="journal article" date="2020" name="mSystems">
        <title>Genome- and Community-Level Interaction Insights into Carbon Utilization and Element Cycling Functions of Hydrothermarchaeota in Hydrothermal Sediment.</title>
        <authorList>
            <person name="Zhou Z."/>
            <person name="Liu Y."/>
            <person name="Xu W."/>
            <person name="Pan J."/>
            <person name="Luo Z.H."/>
            <person name="Li M."/>
        </authorList>
    </citation>
    <scope>NUCLEOTIDE SEQUENCE [LARGE SCALE GENOMIC DNA]</scope>
    <source>
        <strain evidence="5">SpSt-767</strain>
    </source>
</reference>
<dbReference type="PANTHER" id="PTHR43673">
    <property type="entry name" value="NAD(P)H NITROREDUCTASE YDGI-RELATED"/>
    <property type="match status" value="1"/>
</dbReference>
<evidence type="ECO:0000256" key="1">
    <source>
        <dbReference type="ARBA" id="ARBA00007118"/>
    </source>
</evidence>
<dbReference type="PANTHER" id="PTHR43673:SF12">
    <property type="entry name" value="PROTEIN DRGA"/>
    <property type="match status" value="1"/>
</dbReference>
<dbReference type="Pfam" id="PF00881">
    <property type="entry name" value="Nitroreductase"/>
    <property type="match status" value="1"/>
</dbReference>
<evidence type="ECO:0000259" key="4">
    <source>
        <dbReference type="Pfam" id="PF00881"/>
    </source>
</evidence>
<sequence>MRILLREGPGGSQTGQTPRPGYKEKTMPSVQKSDSHFDAFTSQRDVSLRFGRVARQKLTEEETGQLLSLVSLSLSAFNVTNCRFVVVRDPDLRKEINKSFRNQFQLPHAASFIILCAGLPHEEKASAATRNPDSGRPPSLARKKPQRRDGDRKSRDEAMCSCGIAAQTLMLTAKAMNFDSWRLEGLDAEGIGKLINLPEDYVVAMLLVVGKNIKQLCHDAGRPNFQDVVVLDQF</sequence>
<dbReference type="InterPro" id="IPR000415">
    <property type="entry name" value="Nitroreductase-like"/>
</dbReference>
<feature type="region of interest" description="Disordered" evidence="3">
    <location>
        <begin position="1"/>
        <end position="34"/>
    </location>
</feature>
<name>A0A7V6A0W6_9BACT</name>
<evidence type="ECO:0000256" key="3">
    <source>
        <dbReference type="SAM" id="MobiDB-lite"/>
    </source>
</evidence>
<dbReference type="Gene3D" id="3.40.109.10">
    <property type="entry name" value="NADH Oxidase"/>
    <property type="match status" value="1"/>
</dbReference>
<dbReference type="SUPFAM" id="SSF55469">
    <property type="entry name" value="FMN-dependent nitroreductase-like"/>
    <property type="match status" value="1"/>
</dbReference>
<feature type="domain" description="Nitroreductase" evidence="4">
    <location>
        <begin position="56"/>
        <end position="211"/>
    </location>
</feature>
<proteinExistence type="inferred from homology"/>
<organism evidence="5">
    <name type="scientific">Desulfobacca acetoxidans</name>
    <dbReference type="NCBI Taxonomy" id="60893"/>
    <lineage>
        <taxon>Bacteria</taxon>
        <taxon>Pseudomonadati</taxon>
        <taxon>Thermodesulfobacteriota</taxon>
        <taxon>Desulfobaccia</taxon>
        <taxon>Desulfobaccales</taxon>
        <taxon>Desulfobaccaceae</taxon>
        <taxon>Desulfobacca</taxon>
    </lineage>
</organism>
<keyword evidence="2" id="KW-0560">Oxidoreductase</keyword>
<protein>
    <submittedName>
        <fullName evidence="5">Nitroreductase family protein</fullName>
    </submittedName>
</protein>
<comment type="similarity">
    <text evidence="1">Belongs to the nitroreductase family.</text>
</comment>
<evidence type="ECO:0000313" key="5">
    <source>
        <dbReference type="EMBL" id="HHS28115.1"/>
    </source>
</evidence>
<feature type="compositionally biased region" description="Basic and acidic residues" evidence="3">
    <location>
        <begin position="147"/>
        <end position="156"/>
    </location>
</feature>
<evidence type="ECO:0000256" key="2">
    <source>
        <dbReference type="ARBA" id="ARBA00023002"/>
    </source>
</evidence>
<comment type="caution">
    <text evidence="5">The sequence shown here is derived from an EMBL/GenBank/DDBJ whole genome shotgun (WGS) entry which is preliminary data.</text>
</comment>
<feature type="region of interest" description="Disordered" evidence="3">
    <location>
        <begin position="125"/>
        <end position="156"/>
    </location>
</feature>
<accession>A0A7V6A0W6</accession>
<dbReference type="InterPro" id="IPR029479">
    <property type="entry name" value="Nitroreductase"/>
</dbReference>